<dbReference type="Pfam" id="PF03661">
    <property type="entry name" value="TMEM33_Pom33"/>
    <property type="match status" value="1"/>
</dbReference>
<feature type="region of interest" description="Disordered" evidence="6">
    <location>
        <begin position="143"/>
        <end position="167"/>
    </location>
</feature>
<dbReference type="OrthoDB" id="5581259at2759"/>
<proteinExistence type="inferred from homology"/>
<dbReference type="PANTHER" id="PTHR12703:SF4">
    <property type="entry name" value="TRANSMEMBRANE PROTEIN 33"/>
    <property type="match status" value="1"/>
</dbReference>
<feature type="transmembrane region" description="Helical" evidence="7">
    <location>
        <begin position="194"/>
        <end position="219"/>
    </location>
</feature>
<reference evidence="8" key="1">
    <citation type="submission" date="2020-02" db="EMBL/GenBank/DDBJ databases">
        <authorList>
            <person name="Palmer J.M."/>
        </authorList>
    </citation>
    <scope>NUCLEOTIDE SEQUENCE</scope>
    <source>
        <strain evidence="8">EPUS1.4</strain>
        <tissue evidence="8">Thallus</tissue>
    </source>
</reference>
<evidence type="ECO:0000256" key="6">
    <source>
        <dbReference type="SAM" id="MobiDB-lite"/>
    </source>
</evidence>
<keyword evidence="9" id="KW-1185">Reference proteome</keyword>
<dbReference type="GO" id="GO:0016020">
    <property type="term" value="C:membrane"/>
    <property type="evidence" value="ECO:0007669"/>
    <property type="project" value="UniProtKB-SubCell"/>
</dbReference>
<feature type="transmembrane region" description="Helical" evidence="7">
    <location>
        <begin position="24"/>
        <end position="50"/>
    </location>
</feature>
<dbReference type="Proteomes" id="UP000606974">
    <property type="component" value="Unassembled WGS sequence"/>
</dbReference>
<name>A0A8H7E230_9EURO</name>
<keyword evidence="3 7" id="KW-0812">Transmembrane</keyword>
<dbReference type="InterPro" id="IPR051645">
    <property type="entry name" value="PER33/POM33_regulator"/>
</dbReference>
<evidence type="ECO:0000313" key="8">
    <source>
        <dbReference type="EMBL" id="KAF7503621.1"/>
    </source>
</evidence>
<keyword evidence="5 7" id="KW-0472">Membrane</keyword>
<evidence type="ECO:0000256" key="7">
    <source>
        <dbReference type="SAM" id="Phobius"/>
    </source>
</evidence>
<dbReference type="AlphaFoldDB" id="A0A8H7E230"/>
<protein>
    <recommendedName>
        <fullName evidence="10">Nucleoporin POM33</fullName>
    </recommendedName>
</protein>
<evidence type="ECO:0000313" key="9">
    <source>
        <dbReference type="Proteomes" id="UP000606974"/>
    </source>
</evidence>
<evidence type="ECO:0000256" key="3">
    <source>
        <dbReference type="ARBA" id="ARBA00022692"/>
    </source>
</evidence>
<evidence type="ECO:0000256" key="5">
    <source>
        <dbReference type="ARBA" id="ARBA00023136"/>
    </source>
</evidence>
<evidence type="ECO:0000256" key="2">
    <source>
        <dbReference type="ARBA" id="ARBA00007322"/>
    </source>
</evidence>
<evidence type="ECO:0000256" key="4">
    <source>
        <dbReference type="ARBA" id="ARBA00022989"/>
    </source>
</evidence>
<comment type="similarity">
    <text evidence="2">Belongs to the PER33/POM33 family.</text>
</comment>
<feature type="compositionally biased region" description="Low complexity" evidence="6">
    <location>
        <begin position="147"/>
        <end position="167"/>
    </location>
</feature>
<feature type="transmembrane region" description="Helical" evidence="7">
    <location>
        <begin position="89"/>
        <end position="110"/>
    </location>
</feature>
<comment type="caution">
    <text evidence="8">The sequence shown here is derived from an EMBL/GenBank/DDBJ whole genome shotgun (WGS) entry which is preliminary data.</text>
</comment>
<evidence type="ECO:0000256" key="1">
    <source>
        <dbReference type="ARBA" id="ARBA00004141"/>
    </source>
</evidence>
<sequence>MAPPPPSTLSLTERVKKLAQTLQFAWFLGHLTLLLSVFRYLFSYITFNFYSRWAQISYRLAFVAAAATYGIVVYKAYKARLNTGAKQQSALMLAADENVQYLLMALIWLYSRQIPLALLPFTVYSIFHVATYTRTNIIPTFQPPKSAPSGGTPSSPNSSKPSSSQSPLANSIGKFVKEYYDASMTLVALLEIGLWFRVLLSAFTFTKGSWVLLVIYSVFLRARYAQSQFVQGAFVQAIARMDSQVQNQSMPPAVRQGWDTVKGLGRKGVEATDLRRYLSGSNQQGTKKPQ</sequence>
<feature type="transmembrane region" description="Helical" evidence="7">
    <location>
        <begin position="56"/>
        <end position="77"/>
    </location>
</feature>
<gene>
    <name evidence="8" type="ORF">GJ744_003443</name>
</gene>
<dbReference type="EMBL" id="JAACFV010000169">
    <property type="protein sequence ID" value="KAF7503621.1"/>
    <property type="molecule type" value="Genomic_DNA"/>
</dbReference>
<dbReference type="PANTHER" id="PTHR12703">
    <property type="entry name" value="TRANSMEMBRANE PROTEIN 33"/>
    <property type="match status" value="1"/>
</dbReference>
<dbReference type="GO" id="GO:0071786">
    <property type="term" value="P:endoplasmic reticulum tubular network organization"/>
    <property type="evidence" value="ECO:0007669"/>
    <property type="project" value="TreeGrafter"/>
</dbReference>
<accession>A0A8H7E230</accession>
<keyword evidence="4 7" id="KW-1133">Transmembrane helix</keyword>
<dbReference type="GO" id="GO:0061024">
    <property type="term" value="P:membrane organization"/>
    <property type="evidence" value="ECO:0007669"/>
    <property type="project" value="TreeGrafter"/>
</dbReference>
<dbReference type="InterPro" id="IPR005344">
    <property type="entry name" value="TMEM33/Pom33"/>
</dbReference>
<evidence type="ECO:0008006" key="10">
    <source>
        <dbReference type="Google" id="ProtNLM"/>
    </source>
</evidence>
<organism evidence="8 9">
    <name type="scientific">Endocarpon pusillum</name>
    <dbReference type="NCBI Taxonomy" id="364733"/>
    <lineage>
        <taxon>Eukaryota</taxon>
        <taxon>Fungi</taxon>
        <taxon>Dikarya</taxon>
        <taxon>Ascomycota</taxon>
        <taxon>Pezizomycotina</taxon>
        <taxon>Eurotiomycetes</taxon>
        <taxon>Chaetothyriomycetidae</taxon>
        <taxon>Verrucariales</taxon>
        <taxon>Verrucariaceae</taxon>
        <taxon>Endocarpon</taxon>
    </lineage>
</organism>
<dbReference type="GO" id="GO:0005783">
    <property type="term" value="C:endoplasmic reticulum"/>
    <property type="evidence" value="ECO:0007669"/>
    <property type="project" value="TreeGrafter"/>
</dbReference>
<comment type="subcellular location">
    <subcellularLocation>
        <location evidence="1">Membrane</location>
        <topology evidence="1">Multi-pass membrane protein</topology>
    </subcellularLocation>
</comment>